<dbReference type="Proteomes" id="UP000729701">
    <property type="component" value="Unassembled WGS sequence"/>
</dbReference>
<comment type="caution">
    <text evidence="3">The sequence shown here is derived from an EMBL/GenBank/DDBJ whole genome shotgun (WGS) entry which is preliminary data.</text>
</comment>
<reference evidence="3" key="2">
    <citation type="journal article" date="2022" name="Microbiol. Resour. Announc.">
        <title>Metagenome Sequencing to Explore Phylogenomics of Terrestrial Cyanobacteria.</title>
        <authorList>
            <person name="Ward R.D."/>
            <person name="Stajich J.E."/>
            <person name="Johansen J.R."/>
            <person name="Huntemann M."/>
            <person name="Clum A."/>
            <person name="Foster B."/>
            <person name="Foster B."/>
            <person name="Roux S."/>
            <person name="Palaniappan K."/>
            <person name="Varghese N."/>
            <person name="Mukherjee S."/>
            <person name="Reddy T.B.K."/>
            <person name="Daum C."/>
            <person name="Copeland A."/>
            <person name="Chen I.A."/>
            <person name="Ivanova N.N."/>
            <person name="Kyrpides N.C."/>
            <person name="Shapiro N."/>
            <person name="Eloe-Fadrosh E.A."/>
            <person name="Pietrasiak N."/>
        </authorList>
    </citation>
    <scope>NUCLEOTIDE SEQUENCE</scope>
    <source>
        <strain evidence="3">GSE-NOS-MK-12-04C</strain>
    </source>
</reference>
<reference evidence="3" key="1">
    <citation type="submission" date="2021-05" db="EMBL/GenBank/DDBJ databases">
        <authorList>
            <person name="Pietrasiak N."/>
            <person name="Ward R."/>
            <person name="Stajich J.E."/>
            <person name="Kurbessoian T."/>
        </authorList>
    </citation>
    <scope>NUCLEOTIDE SEQUENCE</scope>
    <source>
        <strain evidence="3">GSE-NOS-MK-12-04C</strain>
    </source>
</reference>
<sequence length="98" mass="10769">MHQYLRNLLAFVFITSYACILTPCQAQTSIESNSENINTIYATDKIPSNLSDSSNTSNSKPVVSEDSISQVSSPNPNPAINPNPRIPIQSRIFPAMQQ</sequence>
<evidence type="ECO:0000256" key="1">
    <source>
        <dbReference type="SAM" id="MobiDB-lite"/>
    </source>
</evidence>
<name>A0A951QP33_9CYAN</name>
<dbReference type="PROSITE" id="PS51257">
    <property type="entry name" value="PROKAR_LIPOPROTEIN"/>
    <property type="match status" value="1"/>
</dbReference>
<dbReference type="AlphaFoldDB" id="A0A951QP33"/>
<feature type="region of interest" description="Disordered" evidence="1">
    <location>
        <begin position="45"/>
        <end position="98"/>
    </location>
</feature>
<evidence type="ECO:0000313" key="4">
    <source>
        <dbReference type="Proteomes" id="UP000729701"/>
    </source>
</evidence>
<evidence type="ECO:0000256" key="2">
    <source>
        <dbReference type="SAM" id="SignalP"/>
    </source>
</evidence>
<gene>
    <name evidence="3" type="ORF">KME60_11975</name>
</gene>
<feature type="signal peptide" evidence="2">
    <location>
        <begin position="1"/>
        <end position="18"/>
    </location>
</feature>
<feature type="compositionally biased region" description="Low complexity" evidence="1">
    <location>
        <begin position="48"/>
        <end position="59"/>
    </location>
</feature>
<evidence type="ECO:0000313" key="3">
    <source>
        <dbReference type="EMBL" id="MBW4668110.1"/>
    </source>
</evidence>
<accession>A0A951QP33</accession>
<feature type="compositionally biased region" description="Pro residues" evidence="1">
    <location>
        <begin position="75"/>
        <end position="85"/>
    </location>
</feature>
<feature type="chain" id="PRO_5037393387" evidence="2">
    <location>
        <begin position="19"/>
        <end position="98"/>
    </location>
</feature>
<organism evidence="3 4">
    <name type="scientific">Cyanomargarita calcarea GSE-NOS-MK-12-04C</name>
    <dbReference type="NCBI Taxonomy" id="2839659"/>
    <lineage>
        <taxon>Bacteria</taxon>
        <taxon>Bacillati</taxon>
        <taxon>Cyanobacteriota</taxon>
        <taxon>Cyanophyceae</taxon>
        <taxon>Nostocales</taxon>
        <taxon>Cyanomargaritaceae</taxon>
        <taxon>Cyanomargarita</taxon>
    </lineage>
</organism>
<protein>
    <submittedName>
        <fullName evidence="3">Uncharacterized protein</fullName>
    </submittedName>
</protein>
<keyword evidence="2" id="KW-0732">Signal</keyword>
<dbReference type="EMBL" id="JAHHGZ010000011">
    <property type="protein sequence ID" value="MBW4668110.1"/>
    <property type="molecule type" value="Genomic_DNA"/>
</dbReference>
<proteinExistence type="predicted"/>